<protein>
    <submittedName>
        <fullName evidence="2">ATPase AAA</fullName>
    </submittedName>
</protein>
<dbReference type="eggNOG" id="arCOG04450">
    <property type="taxonomic scope" value="Archaea"/>
</dbReference>
<feature type="compositionally biased region" description="Basic and acidic residues" evidence="1">
    <location>
        <begin position="150"/>
        <end position="168"/>
    </location>
</feature>
<evidence type="ECO:0000256" key="1">
    <source>
        <dbReference type="SAM" id="MobiDB-lite"/>
    </source>
</evidence>
<feature type="compositionally biased region" description="Basic and acidic residues" evidence="1">
    <location>
        <begin position="213"/>
        <end position="222"/>
    </location>
</feature>
<dbReference type="AlphaFoldDB" id="M0LN09"/>
<keyword evidence="3" id="KW-1185">Reference proteome</keyword>
<feature type="compositionally biased region" description="Polar residues" evidence="1">
    <location>
        <begin position="288"/>
        <end position="300"/>
    </location>
</feature>
<dbReference type="OrthoDB" id="229248at2157"/>
<evidence type="ECO:0000313" key="3">
    <source>
        <dbReference type="Proteomes" id="UP000011607"/>
    </source>
</evidence>
<comment type="caution">
    <text evidence="2">The sequence shown here is derived from an EMBL/GenBank/DDBJ whole genome shotgun (WGS) entry which is preliminary data.</text>
</comment>
<feature type="compositionally biased region" description="Basic and acidic residues" evidence="1">
    <location>
        <begin position="301"/>
        <end position="310"/>
    </location>
</feature>
<dbReference type="Proteomes" id="UP000011607">
    <property type="component" value="Unassembled WGS sequence"/>
</dbReference>
<feature type="compositionally biased region" description="Low complexity" evidence="1">
    <location>
        <begin position="267"/>
        <end position="278"/>
    </location>
</feature>
<dbReference type="EMBL" id="AOMA01000142">
    <property type="protein sequence ID" value="EMA33415.1"/>
    <property type="molecule type" value="Genomic_DNA"/>
</dbReference>
<accession>M0LN09</accession>
<name>M0LN09_9EURY</name>
<feature type="compositionally biased region" description="Acidic residues" evidence="1">
    <location>
        <begin position="227"/>
        <end position="247"/>
    </location>
</feature>
<dbReference type="PATRIC" id="fig|1227454.3.peg.2936"/>
<dbReference type="STRING" id="1227454.C446_14334"/>
<reference evidence="2 3" key="1">
    <citation type="journal article" date="2014" name="PLoS Genet.">
        <title>Phylogenetically driven sequencing of extremely halophilic archaea reveals strategies for static and dynamic osmo-response.</title>
        <authorList>
            <person name="Becker E.A."/>
            <person name="Seitzer P.M."/>
            <person name="Tritt A."/>
            <person name="Larsen D."/>
            <person name="Krusor M."/>
            <person name="Yao A.I."/>
            <person name="Wu D."/>
            <person name="Madern D."/>
            <person name="Eisen J.A."/>
            <person name="Darling A.E."/>
            <person name="Facciotti M.T."/>
        </authorList>
    </citation>
    <scope>NUCLEOTIDE SEQUENCE [LARGE SCALE GENOMIC DNA]</scope>
    <source>
        <strain evidence="2 3">JCM 10879</strain>
    </source>
</reference>
<feature type="compositionally biased region" description="Acidic residues" evidence="1">
    <location>
        <begin position="319"/>
        <end position="333"/>
    </location>
</feature>
<dbReference type="eggNOG" id="arCOG08931">
    <property type="taxonomic scope" value="Archaea"/>
</dbReference>
<organism evidence="2 3">
    <name type="scientific">Halobiforma nitratireducens JCM 10879</name>
    <dbReference type="NCBI Taxonomy" id="1227454"/>
    <lineage>
        <taxon>Archaea</taxon>
        <taxon>Methanobacteriati</taxon>
        <taxon>Methanobacteriota</taxon>
        <taxon>Stenosarchaea group</taxon>
        <taxon>Halobacteria</taxon>
        <taxon>Halobacteriales</taxon>
        <taxon>Natrialbaceae</taxon>
        <taxon>Halobiforma</taxon>
    </lineage>
</organism>
<dbReference type="RefSeq" id="WP_006673765.1">
    <property type="nucleotide sequence ID" value="NZ_AOMA01000142.1"/>
</dbReference>
<feature type="region of interest" description="Disordered" evidence="1">
    <location>
        <begin position="498"/>
        <end position="537"/>
    </location>
</feature>
<evidence type="ECO:0000313" key="2">
    <source>
        <dbReference type="EMBL" id="EMA33415.1"/>
    </source>
</evidence>
<gene>
    <name evidence="2" type="ORF">C446_14334</name>
</gene>
<proteinExistence type="predicted"/>
<feature type="compositionally biased region" description="Low complexity" evidence="1">
    <location>
        <begin position="335"/>
        <end position="363"/>
    </location>
</feature>
<feature type="compositionally biased region" description="Basic and acidic residues" evidence="1">
    <location>
        <begin position="400"/>
        <end position="416"/>
    </location>
</feature>
<feature type="region of interest" description="Disordered" evidence="1">
    <location>
        <begin position="71"/>
        <end position="459"/>
    </location>
</feature>
<sequence length="594" mass="61670">MQTFTEADLEKRVENANGEVIGTVTEVTGETALVEPRPGVVDSIKAVLNWRETPSETVSIRARTVDEITADAVLLDGEPIVDPEGPPPESDEPPADGVAPSDVPAEPSTEAEAPVARDEYGVPDGEPADSTREPSPPDGDAATDPNGGPETERRRTDLETERPERLQSDDDVTGPGETIATGTDSDTDTDTDTDGKLHSTRADPGPAPDAESPEARDDEDYHSSGADDTDETDLADELSLGIDDDSLEAVGGTESERLDGERDADEPAAAAIDPGPDIQSAFGGSEAGTASETGTGSDTADSARESDTRSTDAAAELETGVDIESVVDSEGEEGSTGSAAGTGSDAEFGSDSTDTDSAATLDLGIDAASVATSQLERETVTETGLETDPATIVGEPPAGSEDRDTASGPETRRAIPEDEASSIDEPSSTAGTRTDHGRSRGRSRSRSNGPTAVERQLSAQRAAIRASVRSALAIQKGTLGIATAAGRGYLTAAGAMTDAATSGDGDSSETTARGRERPRRPVGTDLPHAAGTSSQDDTLAEEFATQLPELRELHQSVIDRENGRARRDDRIAALLERQISLLERCRSLLEADSP</sequence>